<feature type="region of interest" description="Disordered" evidence="2">
    <location>
        <begin position="146"/>
        <end position="177"/>
    </location>
</feature>
<sequence>MLIGAERTARMQQEVEALLESPAFQRSKANRSLLKYLADEDLAGRGDAISEYSIAQDLLGRTESFDPSVDPIVRVRMRRLREAIASFYSAHPERSSQIALPRGSYMLSLTGPGGATGQAVATEQMAVAPPEGSEPALEVAAVTTDRGAGEAGGATDEAGTQIASGEDDPAGKGAGKGPATGRLVRRALFAALGLLSIAAIALIATVFWMRSSPVPETAQTRTPSGYPIVAIAPFTNLTKDPANDVFEKSIPRQIAGDFQRFGRARVHILSADLKEEAAGADYLLRGSILSLEGSVDLALVFSDAASGAVLMKTRITRDDQDGDYDAALRKISQIVTGNLTAQGGLLSALNQEMFARSPGRPDQERLGVFRCVVLTDVFLTDYDPAEFEAAYRCFERFEGEFDDDPAAQAALGTLMMHSVPEFHFMDVSGLPKEMLSTADEAMRYAETLADLYPSLDASFILLGAMRNVRGETEQAIRSLQTAVELNPANPTAHGVLAYAYLSADLLNEAREAAQTAVRLSADPAPYLYFPLMVSGLVHKNARLVDMARHHYAGQKQPEYEIVLLAAAAMIGDQAEIERLKRKIGTPEDPLAELRPILHGEIALGAIEHYLETVGVDVPDPTCLSSASGNVSRHMECAQ</sequence>
<keyword evidence="3" id="KW-0812">Transmembrane</keyword>
<dbReference type="Gene3D" id="1.25.40.10">
    <property type="entry name" value="Tetratricopeptide repeat domain"/>
    <property type="match status" value="1"/>
</dbReference>
<reference evidence="5" key="1">
    <citation type="submission" date="2016-10" db="EMBL/GenBank/DDBJ databases">
        <authorList>
            <person name="Varghese N."/>
            <person name="Submissions S."/>
        </authorList>
    </citation>
    <scope>NUCLEOTIDE SEQUENCE [LARGE SCALE GENOMIC DNA]</scope>
    <source>
        <strain evidence="5">DSM 26471</strain>
    </source>
</reference>
<evidence type="ECO:0000256" key="3">
    <source>
        <dbReference type="SAM" id="Phobius"/>
    </source>
</evidence>
<accession>A0A1I3TT18</accession>
<keyword evidence="5" id="KW-1185">Reference proteome</keyword>
<dbReference type="PROSITE" id="PS50005">
    <property type="entry name" value="TPR"/>
    <property type="match status" value="1"/>
</dbReference>
<gene>
    <name evidence="4" type="ORF">SAMN04487991_2854</name>
</gene>
<evidence type="ECO:0000256" key="1">
    <source>
        <dbReference type="PROSITE-ProRule" id="PRU00339"/>
    </source>
</evidence>
<dbReference type="SMART" id="SM00028">
    <property type="entry name" value="TPR"/>
    <property type="match status" value="2"/>
</dbReference>
<evidence type="ECO:0000313" key="5">
    <source>
        <dbReference type="Proteomes" id="UP000199630"/>
    </source>
</evidence>
<dbReference type="Pfam" id="PF13414">
    <property type="entry name" value="TPR_11"/>
    <property type="match status" value="1"/>
</dbReference>
<dbReference type="AlphaFoldDB" id="A0A1I3TT18"/>
<feature type="transmembrane region" description="Helical" evidence="3">
    <location>
        <begin position="187"/>
        <end position="209"/>
    </location>
</feature>
<protein>
    <submittedName>
        <fullName evidence="4">TolB amino-terminal domain-containing protein</fullName>
    </submittedName>
</protein>
<dbReference type="SUPFAM" id="SSF48452">
    <property type="entry name" value="TPR-like"/>
    <property type="match status" value="1"/>
</dbReference>
<evidence type="ECO:0000256" key="2">
    <source>
        <dbReference type="SAM" id="MobiDB-lite"/>
    </source>
</evidence>
<dbReference type="Proteomes" id="UP000199630">
    <property type="component" value="Unassembled WGS sequence"/>
</dbReference>
<proteinExistence type="predicted"/>
<name>A0A1I3TT18_9RHOB</name>
<dbReference type="EMBL" id="FORH01000005">
    <property type="protein sequence ID" value="SFJ73633.1"/>
    <property type="molecule type" value="Genomic_DNA"/>
</dbReference>
<dbReference type="STRING" id="588602.SAMN04487991_2854"/>
<dbReference type="InterPro" id="IPR011990">
    <property type="entry name" value="TPR-like_helical_dom_sf"/>
</dbReference>
<keyword evidence="3" id="KW-1133">Transmembrane helix</keyword>
<feature type="repeat" description="TPR" evidence="1">
    <location>
        <begin position="456"/>
        <end position="489"/>
    </location>
</feature>
<evidence type="ECO:0000313" key="4">
    <source>
        <dbReference type="EMBL" id="SFJ73633.1"/>
    </source>
</evidence>
<keyword evidence="3" id="KW-0472">Membrane</keyword>
<dbReference type="InterPro" id="IPR019734">
    <property type="entry name" value="TPR_rpt"/>
</dbReference>
<organism evidence="4 5">
    <name type="scientific">Celeribacter neptunius</name>
    <dbReference type="NCBI Taxonomy" id="588602"/>
    <lineage>
        <taxon>Bacteria</taxon>
        <taxon>Pseudomonadati</taxon>
        <taxon>Pseudomonadota</taxon>
        <taxon>Alphaproteobacteria</taxon>
        <taxon>Rhodobacterales</taxon>
        <taxon>Roseobacteraceae</taxon>
        <taxon>Celeribacter</taxon>
    </lineage>
</organism>
<keyword evidence="1" id="KW-0802">TPR repeat</keyword>